<dbReference type="GO" id="GO:0008270">
    <property type="term" value="F:zinc ion binding"/>
    <property type="evidence" value="ECO:0007669"/>
    <property type="project" value="UniProtKB-KW"/>
</dbReference>
<dbReference type="InterPro" id="IPR057670">
    <property type="entry name" value="SH3_retrovirus"/>
</dbReference>
<dbReference type="Gene3D" id="4.10.60.10">
    <property type="entry name" value="Zinc finger, CCHC-type"/>
    <property type="match status" value="1"/>
</dbReference>
<dbReference type="Pfam" id="PF25597">
    <property type="entry name" value="SH3_retrovirus"/>
    <property type="match status" value="1"/>
</dbReference>
<dbReference type="InterPro" id="IPR039537">
    <property type="entry name" value="Retrotran_Ty1/copia-like"/>
</dbReference>
<feature type="region of interest" description="Disordered" evidence="5">
    <location>
        <begin position="303"/>
        <end position="326"/>
    </location>
</feature>
<feature type="domain" description="Integrase catalytic" evidence="7">
    <location>
        <begin position="472"/>
        <end position="656"/>
    </location>
</feature>
<feature type="compositionally biased region" description="Basic residues" evidence="5">
    <location>
        <begin position="303"/>
        <end position="316"/>
    </location>
</feature>
<dbReference type="InterPro" id="IPR036875">
    <property type="entry name" value="Znf_CCHC_sf"/>
</dbReference>
<dbReference type="GO" id="GO:0015074">
    <property type="term" value="P:DNA integration"/>
    <property type="evidence" value="ECO:0007669"/>
    <property type="project" value="InterPro"/>
</dbReference>
<dbReference type="InterPro" id="IPR001878">
    <property type="entry name" value="Znf_CCHC"/>
</dbReference>
<dbReference type="Pfam" id="PF14223">
    <property type="entry name" value="Retrotran_gag_2"/>
    <property type="match status" value="1"/>
</dbReference>
<dbReference type="InterPro" id="IPR013103">
    <property type="entry name" value="RVT_2"/>
</dbReference>
<evidence type="ECO:0000259" key="6">
    <source>
        <dbReference type="PROSITE" id="PS50158"/>
    </source>
</evidence>
<dbReference type="InterPro" id="IPR001584">
    <property type="entry name" value="Integrase_cat-core"/>
</dbReference>
<feature type="compositionally biased region" description="Low complexity" evidence="5">
    <location>
        <begin position="76"/>
        <end position="85"/>
    </location>
</feature>
<dbReference type="PANTHER" id="PTHR42648">
    <property type="entry name" value="TRANSPOSASE, PUTATIVE-RELATED"/>
    <property type="match status" value="1"/>
</dbReference>
<dbReference type="Gene3D" id="3.30.420.10">
    <property type="entry name" value="Ribonuclease H-like superfamily/Ribonuclease H"/>
    <property type="match status" value="1"/>
</dbReference>
<dbReference type="GO" id="GO:0008233">
    <property type="term" value="F:peptidase activity"/>
    <property type="evidence" value="ECO:0007669"/>
    <property type="project" value="UniProtKB-KW"/>
</dbReference>
<feature type="compositionally biased region" description="Basic residues" evidence="5">
    <location>
        <begin position="1"/>
        <end position="17"/>
    </location>
</feature>
<evidence type="ECO:0000256" key="5">
    <source>
        <dbReference type="SAM" id="MobiDB-lite"/>
    </source>
</evidence>
<evidence type="ECO:0000256" key="3">
    <source>
        <dbReference type="ARBA" id="ARBA00022801"/>
    </source>
</evidence>
<keyword evidence="3" id="KW-0378">Hydrolase</keyword>
<feature type="compositionally biased region" description="Pro residues" evidence="5">
    <location>
        <begin position="66"/>
        <end position="75"/>
    </location>
</feature>
<dbReference type="PROSITE" id="PS50158">
    <property type="entry name" value="ZF_CCHC"/>
    <property type="match status" value="1"/>
</dbReference>
<dbReference type="Pfam" id="PF00665">
    <property type="entry name" value="rve"/>
    <property type="match status" value="1"/>
</dbReference>
<keyword evidence="2" id="KW-0479">Metal-binding</keyword>
<evidence type="ECO:0000259" key="7">
    <source>
        <dbReference type="PROSITE" id="PS50994"/>
    </source>
</evidence>
<feature type="region of interest" description="Disordered" evidence="5">
    <location>
        <begin position="1"/>
        <end position="88"/>
    </location>
</feature>
<feature type="domain" description="CCHC-type" evidence="6">
    <location>
        <begin position="335"/>
        <end position="350"/>
    </location>
</feature>
<evidence type="ECO:0008006" key="10">
    <source>
        <dbReference type="Google" id="ProtNLM"/>
    </source>
</evidence>
<dbReference type="EMBL" id="JAUUTY010000002">
    <property type="protein sequence ID" value="KAK1685671.1"/>
    <property type="molecule type" value="Genomic_DNA"/>
</dbReference>
<dbReference type="Proteomes" id="UP001231189">
    <property type="component" value="Unassembled WGS sequence"/>
</dbReference>
<dbReference type="GO" id="GO:0006508">
    <property type="term" value="P:proteolysis"/>
    <property type="evidence" value="ECO:0007669"/>
    <property type="project" value="UniProtKB-KW"/>
</dbReference>
<dbReference type="GO" id="GO:0003676">
    <property type="term" value="F:nucleic acid binding"/>
    <property type="evidence" value="ECO:0007669"/>
    <property type="project" value="InterPro"/>
</dbReference>
<sequence>MPPRSTHPRHLQHKPLRRGGGGAAAWRRRGRRVKEEEPPRLPPPPPLPSSSTSSSTPIVGELHLSPPLPPPPPLPSSSTSSSTPSVDMASPINFNQFLEKEKLKSNGSNFTDWFRHVRIFLAGGNLQYVLDAPLGDPPAETETDEVKNVYATRKTRYSQVQCAILCSLEVDLQKRFEHHDPHELIKELKTIFETHAAVECYEASKHFFSCMMEEGSSVSEHMLVMTGHAKKLSDLEIVIPNRLGINRILQSLPPSYKNFVMNYNMQNMNKELPELFSMLKAAEIEIKKEHQVLMVNKTTSFKKQGKSKGKFKKGGKKAATPPVKPKTGPKPDVECYYCKEKGHWKRNCSKYLADLKSGLVKKKKEGISDIHVIDVYLTGSRTSTWVFDTGSVAHICNSKQELKNKRRLLKDEVTMRVGNGSKVDVIAVGTLPLHLPSGLVLSLNNCYFVPALSMNIISGSCLMQDACLMGKMTKTPFSGMMERATDLLEIIHTDVCGPMSVASRGGYRYVLTFTDDLSRYGYIYFMKHKSETFEKFKEFQSEVENQRNKKIKFLRSDRGGEYLSYEFGMHLKKCGILSQLTPPGTPQRNGVSERRNRTLLDMTAAFTLNRAPSKSVETTPYELWFNKKPKLSFLKVWGCEAYVKKLQPDKLEPKAEKCVFIGYPKETIGYTFYHRSEGKIFVARKTFLEKEFLTKEVTGRKVELNEIDESSLVDQSSAVPEVVPVPPTPTTEEANDNDHETSNEIATEPRRSTRERATPDWYDPCLNVMIVDNNDEDPAMYEEAMMSPDSNKWQEAMKSEMGSMYDNKVWTLVDLPDSRKAVENKWIFKRKTDADGNITVYKARLVAKGFRQIQGVDYDETFSPVAKLKSVRILLAIAAFFDYEIWQMDVKTAFLNGDIEEELYMVSMQKLGKLKQCTVAKSSTESEYIVASEASSEAVWMKRFIVELGVVPSALDPLVIYCDNMGAIANAQEPRSSELVGWLRCVLGVVVLAAALWQVRPVGAWIPEISVNKVGFWSYSARAAPHAADPSTSAISTMLPWRKLEEEAACSSSTTNKCVLPSDQVEPATSLVLPSHHGGGGELEIRLNSDLFGSGGWGDVVTAYAAGSASSTASRQSRAGPPLCRFGGPSIPVRKAPAAAIQVVMSPVSLW</sequence>
<keyword evidence="1" id="KW-0645">Protease</keyword>
<dbReference type="SUPFAM" id="SSF53098">
    <property type="entry name" value="Ribonuclease H-like"/>
    <property type="match status" value="1"/>
</dbReference>
<keyword evidence="9" id="KW-1185">Reference proteome</keyword>
<keyword evidence="4" id="KW-0863">Zinc-finger</keyword>
<name>A0AAD8TNI2_LOLMU</name>
<organism evidence="8 9">
    <name type="scientific">Lolium multiflorum</name>
    <name type="common">Italian ryegrass</name>
    <name type="synonym">Lolium perenne subsp. multiflorum</name>
    <dbReference type="NCBI Taxonomy" id="4521"/>
    <lineage>
        <taxon>Eukaryota</taxon>
        <taxon>Viridiplantae</taxon>
        <taxon>Streptophyta</taxon>
        <taxon>Embryophyta</taxon>
        <taxon>Tracheophyta</taxon>
        <taxon>Spermatophyta</taxon>
        <taxon>Magnoliopsida</taxon>
        <taxon>Liliopsida</taxon>
        <taxon>Poales</taxon>
        <taxon>Poaceae</taxon>
        <taxon>BOP clade</taxon>
        <taxon>Pooideae</taxon>
        <taxon>Poodae</taxon>
        <taxon>Poeae</taxon>
        <taxon>Poeae Chloroplast Group 2 (Poeae type)</taxon>
        <taxon>Loliodinae</taxon>
        <taxon>Loliinae</taxon>
        <taxon>Lolium</taxon>
    </lineage>
</organism>
<gene>
    <name evidence="8" type="ORF">QYE76_046519</name>
</gene>
<accession>A0AAD8TNI2</accession>
<dbReference type="InterPro" id="IPR054722">
    <property type="entry name" value="PolX-like_BBD"/>
</dbReference>
<evidence type="ECO:0000313" key="9">
    <source>
        <dbReference type="Proteomes" id="UP001231189"/>
    </source>
</evidence>
<proteinExistence type="predicted"/>
<evidence type="ECO:0000313" key="8">
    <source>
        <dbReference type="EMBL" id="KAK1685671.1"/>
    </source>
</evidence>
<feature type="compositionally biased region" description="Basic and acidic residues" evidence="5">
    <location>
        <begin position="736"/>
        <end position="758"/>
    </location>
</feature>
<comment type="caution">
    <text evidence="8">The sequence shown here is derived from an EMBL/GenBank/DDBJ whole genome shotgun (WGS) entry which is preliminary data.</text>
</comment>
<evidence type="ECO:0000256" key="4">
    <source>
        <dbReference type="PROSITE-ProRule" id="PRU00047"/>
    </source>
</evidence>
<dbReference type="SUPFAM" id="SSF57756">
    <property type="entry name" value="Retrovirus zinc finger-like domains"/>
    <property type="match status" value="1"/>
</dbReference>
<dbReference type="Pfam" id="PF07727">
    <property type="entry name" value="RVT_2"/>
    <property type="match status" value="1"/>
</dbReference>
<evidence type="ECO:0000256" key="2">
    <source>
        <dbReference type="ARBA" id="ARBA00022723"/>
    </source>
</evidence>
<dbReference type="Pfam" id="PF00098">
    <property type="entry name" value="zf-CCHC"/>
    <property type="match status" value="1"/>
</dbReference>
<dbReference type="InterPro" id="IPR036397">
    <property type="entry name" value="RNaseH_sf"/>
</dbReference>
<keyword evidence="4" id="KW-0862">Zinc</keyword>
<dbReference type="SMART" id="SM00343">
    <property type="entry name" value="ZnF_C2HC"/>
    <property type="match status" value="1"/>
</dbReference>
<dbReference type="CDD" id="cd09272">
    <property type="entry name" value="RNase_HI_RT_Ty1"/>
    <property type="match status" value="1"/>
</dbReference>
<feature type="region of interest" description="Disordered" evidence="5">
    <location>
        <begin position="713"/>
        <end position="758"/>
    </location>
</feature>
<evidence type="ECO:0000256" key="1">
    <source>
        <dbReference type="ARBA" id="ARBA00022670"/>
    </source>
</evidence>
<dbReference type="AlphaFoldDB" id="A0AAD8TNI2"/>
<reference evidence="8" key="1">
    <citation type="submission" date="2023-07" db="EMBL/GenBank/DDBJ databases">
        <title>A chromosome-level genome assembly of Lolium multiflorum.</title>
        <authorList>
            <person name="Chen Y."/>
            <person name="Copetti D."/>
            <person name="Kolliker R."/>
            <person name="Studer B."/>
        </authorList>
    </citation>
    <scope>NUCLEOTIDE SEQUENCE</scope>
    <source>
        <strain evidence="8">02402/16</strain>
        <tissue evidence="8">Leaf</tissue>
    </source>
</reference>
<dbReference type="PROSITE" id="PS50994">
    <property type="entry name" value="INTEGRASE"/>
    <property type="match status" value="1"/>
</dbReference>
<dbReference type="InterPro" id="IPR012337">
    <property type="entry name" value="RNaseH-like_sf"/>
</dbReference>
<dbReference type="Pfam" id="PF22936">
    <property type="entry name" value="Pol_BBD"/>
    <property type="match status" value="1"/>
</dbReference>
<protein>
    <recommendedName>
        <fullName evidence="10">Gag-pol polyprotein</fullName>
    </recommendedName>
</protein>
<dbReference type="PANTHER" id="PTHR42648:SF27">
    <property type="entry name" value="RNA-DIRECTED DNA POLYMERASE"/>
    <property type="match status" value="1"/>
</dbReference>